<protein>
    <recommendedName>
        <fullName evidence="2">Retrovirus-related Pol polyprotein from transposon TNT 1-94-like beta-barrel domain-containing protein</fullName>
    </recommendedName>
</protein>
<keyword evidence="4" id="KW-1185">Reference proteome</keyword>
<dbReference type="Pfam" id="PF22936">
    <property type="entry name" value="Pol_BBD"/>
    <property type="match status" value="1"/>
</dbReference>
<feature type="domain" description="Retrovirus-related Pol polyprotein from transposon TNT 1-94-like beta-barrel" evidence="2">
    <location>
        <begin position="373"/>
        <end position="449"/>
    </location>
</feature>
<evidence type="ECO:0000256" key="1">
    <source>
        <dbReference type="SAM" id="MobiDB-lite"/>
    </source>
</evidence>
<name>A0AA38SWV6_9ASTR</name>
<reference evidence="3" key="1">
    <citation type="submission" date="2023-03" db="EMBL/GenBank/DDBJ databases">
        <title>Chromosome-scale reference genome and RAD-based genetic map of yellow starthistle (Centaurea solstitialis) reveal putative structural variation and QTLs associated with invader traits.</title>
        <authorList>
            <person name="Reatini B."/>
            <person name="Cang F.A."/>
            <person name="Jiang Q."/>
            <person name="Mckibben M.T.W."/>
            <person name="Barker M.S."/>
            <person name="Rieseberg L.H."/>
            <person name="Dlugosch K.M."/>
        </authorList>
    </citation>
    <scope>NUCLEOTIDE SEQUENCE</scope>
    <source>
        <strain evidence="3">CAN-66</strain>
        <tissue evidence="3">Leaf</tissue>
    </source>
</reference>
<dbReference type="PANTHER" id="PTHR47481">
    <property type="match status" value="1"/>
</dbReference>
<gene>
    <name evidence="3" type="ORF">OSB04_014320</name>
</gene>
<dbReference type="InterPro" id="IPR054722">
    <property type="entry name" value="PolX-like_BBD"/>
</dbReference>
<organism evidence="3 4">
    <name type="scientific">Centaurea solstitialis</name>
    <name type="common">yellow star-thistle</name>
    <dbReference type="NCBI Taxonomy" id="347529"/>
    <lineage>
        <taxon>Eukaryota</taxon>
        <taxon>Viridiplantae</taxon>
        <taxon>Streptophyta</taxon>
        <taxon>Embryophyta</taxon>
        <taxon>Tracheophyta</taxon>
        <taxon>Spermatophyta</taxon>
        <taxon>Magnoliopsida</taxon>
        <taxon>eudicotyledons</taxon>
        <taxon>Gunneridae</taxon>
        <taxon>Pentapetalae</taxon>
        <taxon>asterids</taxon>
        <taxon>campanulids</taxon>
        <taxon>Asterales</taxon>
        <taxon>Asteraceae</taxon>
        <taxon>Carduoideae</taxon>
        <taxon>Cardueae</taxon>
        <taxon>Centaureinae</taxon>
        <taxon>Centaurea</taxon>
    </lineage>
</organism>
<proteinExistence type="predicted"/>
<sequence>MTGAPSLEPKDNPPTPGFHPAFAVNNIKNFLPLVLDQENGQYAAWVELFHIHACAYNVLHHIDAATPRPSTVDDATWKRIDAIVKQWIYGTISKDLFQTIIKPGATAQELWKRLEEIFQDNKHTRAVYLEEQFNTTRLENFTNMSDYCKRLKHLADQLANVGNPITESKMVLQLISGLTKGEYDTIATMIQQADPLPSFNKARSQLLLEETRRSKQEAHVQQALVTGPRSPSQQPTTTGPSPMTDQLPVPTTNQTGRGRGRDSQPPSGRRGRGRGRGSRPSNLPYRYQQSWPQWQAPGSWTPPPPCPYFTAPYQPQFSRSPQSGLLGPPPATRSPSYHQQQVMFTPQYGTPMTPTDLGNAFNTLSMSQPDDTWYMDTGATSHLTSNPGMFSKFFSSSTPASIQVGNGDRIPIHGYGNTTTPFPHPPFTLKHVLYTPHIIKNLISIRKFSRDNHVSVEFDPFGFSVKDLGSGTILSRCNSEGDLYPFSSSPLASKCWVLTGRINR</sequence>
<dbReference type="Proteomes" id="UP001172457">
    <property type="component" value="Chromosome 4"/>
</dbReference>
<dbReference type="AlphaFoldDB" id="A0AA38SWV6"/>
<evidence type="ECO:0000313" key="4">
    <source>
        <dbReference type="Proteomes" id="UP001172457"/>
    </source>
</evidence>
<feature type="region of interest" description="Disordered" evidence="1">
    <location>
        <begin position="212"/>
        <end position="285"/>
    </location>
</feature>
<dbReference type="PANTHER" id="PTHR47481:SF38">
    <property type="entry name" value="POU DOMAIN, CLASS 4, TRANSCRIPTION FACTOR 1-LIKE"/>
    <property type="match status" value="1"/>
</dbReference>
<feature type="region of interest" description="Disordered" evidence="1">
    <location>
        <begin position="313"/>
        <end position="336"/>
    </location>
</feature>
<comment type="caution">
    <text evidence="3">The sequence shown here is derived from an EMBL/GenBank/DDBJ whole genome shotgun (WGS) entry which is preliminary data.</text>
</comment>
<evidence type="ECO:0000259" key="2">
    <source>
        <dbReference type="Pfam" id="PF22936"/>
    </source>
</evidence>
<dbReference type="Pfam" id="PF14223">
    <property type="entry name" value="Retrotran_gag_2"/>
    <property type="match status" value="1"/>
</dbReference>
<accession>A0AA38SWV6</accession>
<evidence type="ECO:0000313" key="3">
    <source>
        <dbReference type="EMBL" id="KAJ9550275.1"/>
    </source>
</evidence>
<feature type="compositionally biased region" description="Low complexity" evidence="1">
    <location>
        <begin position="226"/>
        <end position="244"/>
    </location>
</feature>
<dbReference type="EMBL" id="JARYMX010000004">
    <property type="protein sequence ID" value="KAJ9550275.1"/>
    <property type="molecule type" value="Genomic_DNA"/>
</dbReference>